<dbReference type="InterPro" id="IPR043128">
    <property type="entry name" value="Rev_trsase/Diguanyl_cyclase"/>
</dbReference>
<dbReference type="Proteomes" id="UP000500857">
    <property type="component" value="Chromosome"/>
</dbReference>
<dbReference type="Gene3D" id="3.30.450.20">
    <property type="entry name" value="PAS domain"/>
    <property type="match status" value="1"/>
</dbReference>
<dbReference type="InterPro" id="IPR000700">
    <property type="entry name" value="PAS-assoc_C"/>
</dbReference>
<feature type="domain" description="CBS" evidence="7">
    <location>
        <begin position="86"/>
        <end position="146"/>
    </location>
</feature>
<dbReference type="SMART" id="SM00267">
    <property type="entry name" value="GGDEF"/>
    <property type="match status" value="1"/>
</dbReference>
<name>A0A6H1TWR5_9CYAN</name>
<dbReference type="GO" id="GO:0043709">
    <property type="term" value="P:cell adhesion involved in single-species biofilm formation"/>
    <property type="evidence" value="ECO:0007669"/>
    <property type="project" value="TreeGrafter"/>
</dbReference>
<dbReference type="GO" id="GO:0005886">
    <property type="term" value="C:plasma membrane"/>
    <property type="evidence" value="ECO:0007669"/>
    <property type="project" value="TreeGrafter"/>
</dbReference>
<keyword evidence="1" id="KW-0129">CBS domain</keyword>
<dbReference type="KEGG" id="oxy:HCG48_07080"/>
<dbReference type="InterPro" id="IPR046342">
    <property type="entry name" value="CBS_dom_sf"/>
</dbReference>
<organism evidence="8 9">
    <name type="scientific">Oxynema aestuarii AP17</name>
    <dbReference type="NCBI Taxonomy" id="2064643"/>
    <lineage>
        <taxon>Bacteria</taxon>
        <taxon>Bacillati</taxon>
        <taxon>Cyanobacteriota</taxon>
        <taxon>Cyanophyceae</taxon>
        <taxon>Oscillatoriophycideae</taxon>
        <taxon>Oscillatoriales</taxon>
        <taxon>Oscillatoriaceae</taxon>
        <taxon>Oxynema</taxon>
        <taxon>Oxynema aestuarii</taxon>
    </lineage>
</organism>
<dbReference type="SMART" id="SM00116">
    <property type="entry name" value="CBS"/>
    <property type="match status" value="4"/>
</dbReference>
<dbReference type="NCBIfam" id="TIGR00254">
    <property type="entry name" value="GGDEF"/>
    <property type="match status" value="1"/>
</dbReference>
<feature type="domain" description="CBS" evidence="7">
    <location>
        <begin position="235"/>
        <end position="293"/>
    </location>
</feature>
<dbReference type="PANTHER" id="PTHR45138:SF9">
    <property type="entry name" value="DIGUANYLATE CYCLASE DGCM-RELATED"/>
    <property type="match status" value="1"/>
</dbReference>
<dbReference type="InterPro" id="IPR003018">
    <property type="entry name" value="GAF"/>
</dbReference>
<evidence type="ECO:0000313" key="9">
    <source>
        <dbReference type="Proteomes" id="UP000500857"/>
    </source>
</evidence>
<dbReference type="Pfam" id="PF13426">
    <property type="entry name" value="PAS_9"/>
    <property type="match status" value="1"/>
</dbReference>
<dbReference type="Gene3D" id="3.10.580.10">
    <property type="entry name" value="CBS-domain"/>
    <property type="match status" value="2"/>
</dbReference>
<dbReference type="SUPFAM" id="SSF55785">
    <property type="entry name" value="PYP-like sensor domain (PAS domain)"/>
    <property type="match status" value="1"/>
</dbReference>
<dbReference type="Gene3D" id="3.30.70.270">
    <property type="match status" value="1"/>
</dbReference>
<dbReference type="InterPro" id="IPR000014">
    <property type="entry name" value="PAS"/>
</dbReference>
<feature type="coiled-coil region" evidence="2">
    <location>
        <begin position="294"/>
        <end position="328"/>
    </location>
</feature>
<protein>
    <submittedName>
        <fullName evidence="8">Diguanylate cyclase</fullName>
    </submittedName>
</protein>
<dbReference type="Pfam" id="PF01590">
    <property type="entry name" value="GAF"/>
    <property type="match status" value="1"/>
</dbReference>
<evidence type="ECO:0000259" key="7">
    <source>
        <dbReference type="PROSITE" id="PS51371"/>
    </source>
</evidence>
<evidence type="ECO:0000256" key="1">
    <source>
        <dbReference type="PROSITE-ProRule" id="PRU00703"/>
    </source>
</evidence>
<dbReference type="SUPFAM" id="SSF55073">
    <property type="entry name" value="Nucleotide cyclase"/>
    <property type="match status" value="1"/>
</dbReference>
<dbReference type="InterPro" id="IPR000644">
    <property type="entry name" value="CBS_dom"/>
</dbReference>
<dbReference type="CDD" id="cd01949">
    <property type="entry name" value="GGDEF"/>
    <property type="match status" value="1"/>
</dbReference>
<dbReference type="Gene3D" id="3.30.450.40">
    <property type="match status" value="2"/>
</dbReference>
<dbReference type="InterPro" id="IPR029016">
    <property type="entry name" value="GAF-like_dom_sf"/>
</dbReference>
<dbReference type="PROSITE" id="PS50113">
    <property type="entry name" value="PAC"/>
    <property type="match status" value="1"/>
</dbReference>
<dbReference type="CDD" id="cd17774">
    <property type="entry name" value="CBS_two-component_sensor_histidine_kinase_repeat2"/>
    <property type="match status" value="1"/>
</dbReference>
<dbReference type="SUPFAM" id="SSF54631">
    <property type="entry name" value="CBS-domain pair"/>
    <property type="match status" value="2"/>
</dbReference>
<gene>
    <name evidence="8" type="ORF">HCG48_07080</name>
</gene>
<feature type="domain" description="GGDEF" evidence="6">
    <location>
        <begin position="692"/>
        <end position="829"/>
    </location>
</feature>
<dbReference type="NCBIfam" id="TIGR00229">
    <property type="entry name" value="sensory_box"/>
    <property type="match status" value="1"/>
</dbReference>
<evidence type="ECO:0000313" key="8">
    <source>
        <dbReference type="EMBL" id="QIZ70370.1"/>
    </source>
</evidence>
<dbReference type="Pfam" id="PF00990">
    <property type="entry name" value="GGDEF"/>
    <property type="match status" value="1"/>
</dbReference>
<dbReference type="CDD" id="cd00130">
    <property type="entry name" value="PAS"/>
    <property type="match status" value="1"/>
</dbReference>
<dbReference type="PROSITE" id="PS50887">
    <property type="entry name" value="GGDEF"/>
    <property type="match status" value="1"/>
</dbReference>
<dbReference type="PROSITE" id="PS51371">
    <property type="entry name" value="CBS"/>
    <property type="match status" value="4"/>
</dbReference>
<dbReference type="SMART" id="SM00065">
    <property type="entry name" value="GAF"/>
    <property type="match status" value="1"/>
</dbReference>
<dbReference type="GO" id="GO:0052621">
    <property type="term" value="F:diguanylate cyclase activity"/>
    <property type="evidence" value="ECO:0007669"/>
    <property type="project" value="TreeGrafter"/>
</dbReference>
<dbReference type="RefSeq" id="WP_168568525.1">
    <property type="nucleotide sequence ID" value="NZ_CP051167.1"/>
</dbReference>
<accession>A0A6H1TWR5</accession>
<dbReference type="GO" id="GO:1902201">
    <property type="term" value="P:negative regulation of bacterial-type flagellum-dependent cell motility"/>
    <property type="evidence" value="ECO:0007669"/>
    <property type="project" value="TreeGrafter"/>
</dbReference>
<dbReference type="PROSITE" id="PS50046">
    <property type="entry name" value="PHYTOCHROME_2"/>
    <property type="match status" value="1"/>
</dbReference>
<dbReference type="InterPro" id="IPR050469">
    <property type="entry name" value="Diguanylate_Cyclase"/>
</dbReference>
<dbReference type="Pfam" id="PF00571">
    <property type="entry name" value="CBS"/>
    <property type="match status" value="4"/>
</dbReference>
<sequence length="829" mass="93534">MLESSAFSIHLAIERHPVTVAPQTSVGETILLMSQAKASCVVVVEDRTPVGIFTERDLVKLTARCAQKDRVPFLERYRTEPIAEVMSQKPIALEETRLDDLRSVLNLLRQYQIRHLPILNREGHLVGIVTHQSIRDTIQPADWMRLRRVKEVMGDRVITAPETATVNDLARLMHEARVSCIAIARPLESDERTDSPKLGDAEAPVIPLGIVTERDILQFHALGLDARSLHAAQVMSSPLLQVQPTDSLWSAHQLMNRHRIRRLVVTDERGCLCGIITQTSLLQGWAPMEMTDALSALQRLVEERTSELQQANTQLRREIQDRKQTEEALRISQARLAGILNIADDAIVSVDEHQCIQLFNQGAEKIFGYSASEAIGQPLDLLLPEAVRAIHRQHVNKFRHSPDVARQMGSRAEVLGRRKDGSEFAAEASISKLQVGAEKLLTVILRDITDRKQAQAALQLQLDRERLMGAMRDRIRQSLNLDEILNTTVAEVRQFLVTDRVIVYQFNPDWSGQVVVESVSADWVPILGLNIHDPCFGEEYAQLYAKGRVRAIPDIFEAPLSQCHRNLLKQFQVKGNLVVPILQTETTVQMPDLRSRILSPGESNHNRLWGLLIAHHCRSPRQWQDWEVDFLTALGTQVAIAIQQSTLFEQLQAANQQLRRLATLDGLTQVANRRRFDEYLDRQWRQMARDRRPLSLVLCDIDCFKLYNDTYGHQAGDECLQSVAATLTECVKRPCDLVARYGGEEFAVILPDTDLEGARNVAERIRRTIFELSIPNHNSYVSPYVTMSVGVATTTPEPDSSWSQLIALADKALYASKNKGRNRAISMVL</sequence>
<dbReference type="InterPro" id="IPR016132">
    <property type="entry name" value="Phyto_chromo_attachment"/>
</dbReference>
<dbReference type="EMBL" id="CP051167">
    <property type="protein sequence ID" value="QIZ70370.1"/>
    <property type="molecule type" value="Genomic_DNA"/>
</dbReference>
<reference evidence="8 9" key="1">
    <citation type="submission" date="2020-04" db="EMBL/GenBank/DDBJ databases">
        <authorList>
            <person name="Basu S."/>
            <person name="Maruthanayagam V."/>
            <person name="Chakraborty S."/>
            <person name="Pramanik A."/>
            <person name="Mukherjee J."/>
            <person name="Brink B."/>
        </authorList>
    </citation>
    <scope>NUCLEOTIDE SEQUENCE [LARGE SCALE GENOMIC DNA]</scope>
    <source>
        <strain evidence="8 9">AP17</strain>
    </source>
</reference>
<feature type="domain" description="PAS" evidence="4">
    <location>
        <begin position="332"/>
        <end position="385"/>
    </location>
</feature>
<evidence type="ECO:0000259" key="4">
    <source>
        <dbReference type="PROSITE" id="PS50112"/>
    </source>
</evidence>
<dbReference type="AlphaFoldDB" id="A0A6H1TWR5"/>
<feature type="domain" description="Phytochrome chromophore attachment site" evidence="3">
    <location>
        <begin position="480"/>
        <end position="637"/>
    </location>
</feature>
<dbReference type="SUPFAM" id="SSF55781">
    <property type="entry name" value="GAF domain-like"/>
    <property type="match status" value="1"/>
</dbReference>
<keyword evidence="2" id="KW-0175">Coiled coil</keyword>
<proteinExistence type="predicted"/>
<evidence type="ECO:0000259" key="5">
    <source>
        <dbReference type="PROSITE" id="PS50113"/>
    </source>
</evidence>
<evidence type="ECO:0000259" key="3">
    <source>
        <dbReference type="PROSITE" id="PS50046"/>
    </source>
</evidence>
<dbReference type="PANTHER" id="PTHR45138">
    <property type="entry name" value="REGULATORY COMPONENTS OF SENSORY TRANSDUCTION SYSTEM"/>
    <property type="match status" value="1"/>
</dbReference>
<dbReference type="FunFam" id="3.30.70.270:FF:000001">
    <property type="entry name" value="Diguanylate cyclase domain protein"/>
    <property type="match status" value="1"/>
</dbReference>
<dbReference type="InterPro" id="IPR029787">
    <property type="entry name" value="Nucleotide_cyclase"/>
</dbReference>
<dbReference type="InterPro" id="IPR000160">
    <property type="entry name" value="GGDEF_dom"/>
</dbReference>
<keyword evidence="9" id="KW-1185">Reference proteome</keyword>
<feature type="domain" description="CBS" evidence="7">
    <location>
        <begin position="13"/>
        <end position="70"/>
    </location>
</feature>
<evidence type="ECO:0000259" key="6">
    <source>
        <dbReference type="PROSITE" id="PS50887"/>
    </source>
</evidence>
<dbReference type="InterPro" id="IPR035965">
    <property type="entry name" value="PAS-like_dom_sf"/>
</dbReference>
<feature type="domain" description="PAC" evidence="5">
    <location>
        <begin position="410"/>
        <end position="460"/>
    </location>
</feature>
<feature type="domain" description="CBS" evidence="7">
    <location>
        <begin position="153"/>
        <end position="226"/>
    </location>
</feature>
<dbReference type="PROSITE" id="PS50112">
    <property type="entry name" value="PAS"/>
    <property type="match status" value="1"/>
</dbReference>
<dbReference type="SMART" id="SM00091">
    <property type="entry name" value="PAS"/>
    <property type="match status" value="1"/>
</dbReference>
<evidence type="ECO:0000256" key="2">
    <source>
        <dbReference type="SAM" id="Coils"/>
    </source>
</evidence>